<keyword evidence="6 8" id="KW-0810">Translation regulation</keyword>
<keyword evidence="4 8" id="KW-0863">Zinc-finger</keyword>
<dbReference type="Proteomes" id="UP000261600">
    <property type="component" value="Unplaced"/>
</dbReference>
<dbReference type="PANTHER" id="PTHR12887">
    <property type="entry name" value="NANOS PROTEIN"/>
    <property type="match status" value="1"/>
</dbReference>
<dbReference type="InterPro" id="IPR008705">
    <property type="entry name" value="Nanos/Xcar2"/>
</dbReference>
<evidence type="ECO:0000256" key="4">
    <source>
        <dbReference type="ARBA" id="ARBA00022771"/>
    </source>
</evidence>
<dbReference type="STRING" id="43700.ENSMALP00000008847"/>
<evidence type="ECO:0000313" key="10">
    <source>
        <dbReference type="Ensembl" id="ENSMALP00000008847.1"/>
    </source>
</evidence>
<dbReference type="GO" id="GO:0003723">
    <property type="term" value="F:RNA binding"/>
    <property type="evidence" value="ECO:0007669"/>
    <property type="project" value="UniProtKB-UniRule"/>
</dbReference>
<evidence type="ECO:0000256" key="3">
    <source>
        <dbReference type="ARBA" id="ARBA00022723"/>
    </source>
</evidence>
<dbReference type="Ensembl" id="ENSMALT00000009032.1">
    <property type="protein sequence ID" value="ENSMALP00000008847.1"/>
    <property type="gene ID" value="ENSMALG00000006299.1"/>
</dbReference>
<comment type="subcellular location">
    <subcellularLocation>
        <location evidence="1">Cytoplasm</location>
    </subcellularLocation>
</comment>
<sequence length="131" mass="15511">MQRQLQNPPEEDSFDMWRDYMNLSKLLEGLRRRPDSLSDTSSHGTSSEYCRLCKQNGESQRVYLSHRLKSDDGKVICPILRKYTCPICKATGDYAHTLRYCRLNACQQHLYGLQKETKWHFVHFVLCFQFI</sequence>
<dbReference type="PROSITE" id="PS51522">
    <property type="entry name" value="ZF_NANOS"/>
    <property type="match status" value="1"/>
</dbReference>
<evidence type="ECO:0000256" key="6">
    <source>
        <dbReference type="ARBA" id="ARBA00022845"/>
    </source>
</evidence>
<evidence type="ECO:0000256" key="2">
    <source>
        <dbReference type="ARBA" id="ARBA00022490"/>
    </source>
</evidence>
<evidence type="ECO:0000256" key="7">
    <source>
        <dbReference type="ARBA" id="ARBA00022884"/>
    </source>
</evidence>
<evidence type="ECO:0000259" key="9">
    <source>
        <dbReference type="PROSITE" id="PS51522"/>
    </source>
</evidence>
<dbReference type="GO" id="GO:0005737">
    <property type="term" value="C:cytoplasm"/>
    <property type="evidence" value="ECO:0007669"/>
    <property type="project" value="UniProtKB-SubCell"/>
</dbReference>
<accession>A0A3Q3J6E0</accession>
<dbReference type="Pfam" id="PF05741">
    <property type="entry name" value="zf-nanos"/>
    <property type="match status" value="1"/>
</dbReference>
<comment type="similarity">
    <text evidence="8">Belongs to the nanos family.</text>
</comment>
<reference evidence="10" key="1">
    <citation type="submission" date="2025-08" db="UniProtKB">
        <authorList>
            <consortium name="Ensembl"/>
        </authorList>
    </citation>
    <scope>IDENTIFICATION</scope>
</reference>
<dbReference type="GO" id="GO:0006417">
    <property type="term" value="P:regulation of translation"/>
    <property type="evidence" value="ECO:0007669"/>
    <property type="project" value="UniProtKB-UniRule"/>
</dbReference>
<keyword evidence="11" id="KW-1185">Reference proteome</keyword>
<protein>
    <recommendedName>
        <fullName evidence="9">Nanos-type domain-containing protein</fullName>
    </recommendedName>
</protein>
<dbReference type="Gene3D" id="4.10.60.30">
    <property type="entry name" value="Nanos, RNA-binding domain"/>
    <property type="match status" value="1"/>
</dbReference>
<evidence type="ECO:0000313" key="11">
    <source>
        <dbReference type="Proteomes" id="UP000261600"/>
    </source>
</evidence>
<keyword evidence="2" id="KW-0963">Cytoplasm</keyword>
<feature type="domain" description="Nanos-type" evidence="9">
    <location>
        <begin position="49"/>
        <end position="103"/>
    </location>
</feature>
<keyword evidence="7 8" id="KW-0694">RNA-binding</keyword>
<dbReference type="AlphaFoldDB" id="A0A3Q3J6E0"/>
<dbReference type="GO" id="GO:0008270">
    <property type="term" value="F:zinc ion binding"/>
    <property type="evidence" value="ECO:0007669"/>
    <property type="project" value="UniProtKB-KW"/>
</dbReference>
<keyword evidence="5" id="KW-0862">Zinc</keyword>
<proteinExistence type="inferred from homology"/>
<evidence type="ECO:0000256" key="5">
    <source>
        <dbReference type="ARBA" id="ARBA00022833"/>
    </source>
</evidence>
<dbReference type="InterPro" id="IPR024161">
    <property type="entry name" value="Znf_nanos-typ"/>
</dbReference>
<dbReference type="InterPro" id="IPR038129">
    <property type="entry name" value="Nanos_sf"/>
</dbReference>
<reference evidence="10" key="2">
    <citation type="submission" date="2025-09" db="UniProtKB">
        <authorList>
            <consortium name="Ensembl"/>
        </authorList>
    </citation>
    <scope>IDENTIFICATION</scope>
</reference>
<organism evidence="10 11">
    <name type="scientific">Monopterus albus</name>
    <name type="common">Swamp eel</name>
    <dbReference type="NCBI Taxonomy" id="43700"/>
    <lineage>
        <taxon>Eukaryota</taxon>
        <taxon>Metazoa</taxon>
        <taxon>Chordata</taxon>
        <taxon>Craniata</taxon>
        <taxon>Vertebrata</taxon>
        <taxon>Euteleostomi</taxon>
        <taxon>Actinopterygii</taxon>
        <taxon>Neopterygii</taxon>
        <taxon>Teleostei</taxon>
        <taxon>Neoteleostei</taxon>
        <taxon>Acanthomorphata</taxon>
        <taxon>Anabantaria</taxon>
        <taxon>Synbranchiformes</taxon>
        <taxon>Synbranchidae</taxon>
        <taxon>Monopterus</taxon>
    </lineage>
</organism>
<evidence type="ECO:0000256" key="1">
    <source>
        <dbReference type="ARBA" id="ARBA00004496"/>
    </source>
</evidence>
<keyword evidence="3" id="KW-0479">Metal-binding</keyword>
<name>A0A3Q3J6E0_MONAL</name>
<evidence type="ECO:0000256" key="8">
    <source>
        <dbReference type="PROSITE-ProRule" id="PRU00855"/>
    </source>
</evidence>